<evidence type="ECO:0000313" key="6">
    <source>
        <dbReference type="Proteomes" id="UP000254425"/>
    </source>
</evidence>
<dbReference type="Gene3D" id="3.40.50.2000">
    <property type="entry name" value="Glycogen Phosphorylase B"/>
    <property type="match status" value="2"/>
</dbReference>
<dbReference type="SUPFAM" id="SSF53756">
    <property type="entry name" value="UDP-Glycosyltransferase/glycogen phosphorylase"/>
    <property type="match status" value="1"/>
</dbReference>
<feature type="region of interest" description="Disordered" evidence="3">
    <location>
        <begin position="423"/>
        <end position="468"/>
    </location>
</feature>
<dbReference type="GO" id="GO:1901137">
    <property type="term" value="P:carbohydrate derivative biosynthetic process"/>
    <property type="evidence" value="ECO:0007669"/>
    <property type="project" value="UniProtKB-ARBA"/>
</dbReference>
<dbReference type="CDD" id="cd03801">
    <property type="entry name" value="GT4_PimA-like"/>
    <property type="match status" value="1"/>
</dbReference>
<dbReference type="Proteomes" id="UP000254425">
    <property type="component" value="Chromosome"/>
</dbReference>
<dbReference type="InterPro" id="IPR028098">
    <property type="entry name" value="Glyco_trans_4-like_N"/>
</dbReference>
<dbReference type="Pfam" id="PF13439">
    <property type="entry name" value="Glyco_transf_4"/>
    <property type="match status" value="1"/>
</dbReference>
<dbReference type="Pfam" id="PF13692">
    <property type="entry name" value="Glyco_trans_1_4"/>
    <property type="match status" value="2"/>
</dbReference>
<sequence>MQQLLRHSHRLTVLHVAQPTTGGVARVVADLARAQCRDGVRALVACPSGGALSAAAAAAGAEVLPWAAVREPGPGLVREAAAVARTVRDVRPDLVHAHSAKAGLAVRLAVRGRTPTVFQPHAWSFEAAAGVRGGLALGWERYAARWADRVLCVSEAELRRARRSGVRARWALIRNGVDTELFRPAAPAERRRARARLRAAYGLPERGPLAVCVGRLCHQKGQDVLLRAWPAVAARVPGARLALVGDGPARGALRRLADGQSAAAHGRGEVARVGGQSAAGRLAGEQTAGGRLAGGSAGGRPLFAGESDDTGLWYAAADLVVLPSRWEGMALAPLEAMACGRPVVLSDVDGAGESLPPGQAATCLVRPDDPRALAASVARLLADAPLREELGGQAREHVRAAGDVGRATAAVLALYGDVLGLPEPVPDPVAEPVPDPVAREADPVAREAEAAVPAPGPEPAAPEGLVRR</sequence>
<name>A0A345XSJ6_9ACTN</name>
<evidence type="ECO:0000313" key="5">
    <source>
        <dbReference type="EMBL" id="AXK34612.1"/>
    </source>
</evidence>
<dbReference type="GO" id="GO:0016758">
    <property type="term" value="F:hexosyltransferase activity"/>
    <property type="evidence" value="ECO:0007669"/>
    <property type="project" value="TreeGrafter"/>
</dbReference>
<gene>
    <name evidence="5" type="ORF">DVA86_20130</name>
</gene>
<proteinExistence type="predicted"/>
<feature type="domain" description="Glycosyltransferase subfamily 4-like N-terminal" evidence="4">
    <location>
        <begin position="22"/>
        <end position="180"/>
    </location>
</feature>
<organism evidence="5 6">
    <name type="scientific">Streptomyces armeniacus</name>
    <dbReference type="NCBI Taxonomy" id="83291"/>
    <lineage>
        <taxon>Bacteria</taxon>
        <taxon>Bacillati</taxon>
        <taxon>Actinomycetota</taxon>
        <taxon>Actinomycetes</taxon>
        <taxon>Kitasatosporales</taxon>
        <taxon>Streptomycetaceae</taxon>
        <taxon>Streptomyces</taxon>
    </lineage>
</organism>
<dbReference type="PANTHER" id="PTHR45947:SF3">
    <property type="entry name" value="SULFOQUINOVOSYL TRANSFERASE SQD2"/>
    <property type="match status" value="1"/>
</dbReference>
<evidence type="ECO:0000256" key="3">
    <source>
        <dbReference type="SAM" id="MobiDB-lite"/>
    </source>
</evidence>
<evidence type="ECO:0000256" key="2">
    <source>
        <dbReference type="ARBA" id="ARBA00022679"/>
    </source>
</evidence>
<keyword evidence="1" id="KW-0328">Glycosyltransferase</keyword>
<protein>
    <submittedName>
        <fullName evidence="5">Glycosyltransferase family 1 protein</fullName>
    </submittedName>
</protein>
<accession>A0A345XSJ6</accession>
<dbReference type="RefSeq" id="WP_208880150.1">
    <property type="nucleotide sequence ID" value="NZ_CP031320.1"/>
</dbReference>
<dbReference type="AlphaFoldDB" id="A0A345XSJ6"/>
<dbReference type="InterPro" id="IPR050194">
    <property type="entry name" value="Glycosyltransferase_grp1"/>
</dbReference>
<feature type="compositionally biased region" description="Basic and acidic residues" evidence="3">
    <location>
        <begin position="437"/>
        <end position="449"/>
    </location>
</feature>
<evidence type="ECO:0000256" key="1">
    <source>
        <dbReference type="ARBA" id="ARBA00022676"/>
    </source>
</evidence>
<dbReference type="EMBL" id="CP031320">
    <property type="protein sequence ID" value="AXK34612.1"/>
    <property type="molecule type" value="Genomic_DNA"/>
</dbReference>
<evidence type="ECO:0000259" key="4">
    <source>
        <dbReference type="Pfam" id="PF13439"/>
    </source>
</evidence>
<reference evidence="5 6" key="1">
    <citation type="submission" date="2018-07" db="EMBL/GenBank/DDBJ databases">
        <title>Draft genome of the type strain Streptomyces armeniacus ATCC 15676.</title>
        <authorList>
            <person name="Labana P."/>
            <person name="Gosse J.T."/>
            <person name="Boddy C.N."/>
        </authorList>
    </citation>
    <scope>NUCLEOTIDE SEQUENCE [LARGE SCALE GENOMIC DNA]</scope>
    <source>
        <strain evidence="5 6">ATCC 15676</strain>
    </source>
</reference>
<keyword evidence="2 5" id="KW-0808">Transferase</keyword>
<keyword evidence="6" id="KW-1185">Reference proteome</keyword>
<dbReference type="PANTHER" id="PTHR45947">
    <property type="entry name" value="SULFOQUINOVOSYL TRANSFERASE SQD2"/>
    <property type="match status" value="1"/>
</dbReference>
<feature type="compositionally biased region" description="Pro residues" evidence="3">
    <location>
        <begin position="423"/>
        <end position="435"/>
    </location>
</feature>
<dbReference type="KEGG" id="sarm:DVA86_20130"/>